<protein>
    <submittedName>
        <fullName evidence="1">Hypothetical cytosolic protein</fullName>
    </submittedName>
</protein>
<dbReference type="Proteomes" id="UP000001933">
    <property type="component" value="Chromosome"/>
</dbReference>
<proteinExistence type="predicted"/>
<dbReference type="AlphaFoldDB" id="Q2LVC4"/>
<gene>
    <name evidence="1" type="ORF">SYN_03106</name>
</gene>
<reference evidence="1 2" key="1">
    <citation type="journal article" date="2007" name="Proc. Natl. Acad. Sci. U.S.A.">
        <title>The genome of Syntrophus aciditrophicus: life at the thermodynamic limit of microbial growth.</title>
        <authorList>
            <person name="McInerney M.J."/>
            <person name="Rohlin L."/>
            <person name="Mouttaki H."/>
            <person name="Kim U."/>
            <person name="Krupp R.S."/>
            <person name="Rios-Hernandez L."/>
            <person name="Sieber J."/>
            <person name="Struchtemeyer C.G."/>
            <person name="Bhattacharyya A."/>
            <person name="Campbell J.W."/>
            <person name="Gunsalus R.P."/>
        </authorList>
    </citation>
    <scope>NUCLEOTIDE SEQUENCE [LARGE SCALE GENOMIC DNA]</scope>
    <source>
        <strain evidence="1 2">SB</strain>
    </source>
</reference>
<sequence>MVGFTVDVPSRNKKMMRVFPYRLSHDDSSRVGSLRTQDRFQPGKYLRDSMTPAFKTPGLQRGLRALMGTVLCRSLRPLRIVTRAPAAHISSRMGVSGIENFWKRF</sequence>
<dbReference type="KEGG" id="sat:SYN_03106"/>
<organism evidence="1 2">
    <name type="scientific">Syntrophus aciditrophicus (strain SB)</name>
    <dbReference type="NCBI Taxonomy" id="56780"/>
    <lineage>
        <taxon>Bacteria</taxon>
        <taxon>Pseudomonadati</taxon>
        <taxon>Thermodesulfobacteriota</taxon>
        <taxon>Syntrophia</taxon>
        <taxon>Syntrophales</taxon>
        <taxon>Syntrophaceae</taxon>
        <taxon>Syntrophus</taxon>
    </lineage>
</organism>
<evidence type="ECO:0000313" key="2">
    <source>
        <dbReference type="Proteomes" id="UP000001933"/>
    </source>
</evidence>
<evidence type="ECO:0000313" key="1">
    <source>
        <dbReference type="EMBL" id="ABC78031.1"/>
    </source>
</evidence>
<keyword evidence="2" id="KW-1185">Reference proteome</keyword>
<dbReference type="EMBL" id="CP000252">
    <property type="protein sequence ID" value="ABC78031.1"/>
    <property type="molecule type" value="Genomic_DNA"/>
</dbReference>
<dbReference type="InParanoid" id="Q2LVC4"/>
<name>Q2LVC4_SYNAS</name>
<dbReference type="HOGENOM" id="CLU_2235210_0_0_7"/>
<accession>Q2LVC4</accession>